<dbReference type="STRING" id="1945662.B0A89_05095"/>
<keyword evidence="1" id="KW-0472">Membrane</keyword>
<evidence type="ECO:0000313" key="3">
    <source>
        <dbReference type="EMBL" id="ARJ69094.1"/>
    </source>
</evidence>
<sequence length="379" mass="39256">METRANFLLIGAFALAGFLGLLVFLMWFAGHEANRRYDYYQVLFPEISGISAGTQVQFSGVPVGQVIDLALDPDGRVRVQLELREGTPVRADSVATMVPQGITGLSTLAVSSGSASAALLREGGDPVPEIHAGRSALQSITESAPALVEQLSDAAARLNAMLDEGNKAHVDSILRNVDDATGQLKTAIADISQATQGIGAVGRTLQDFAGQFDGIGPRTTAALDSVRGAADQLARAGKAVEDMRLPAISAQAEGILADLRRMLGSEDAAALPRSLSDVLASAKALLDDLHAAGSARNLNEMMASIRRAADGVAGMTQPLATRIGRAAGAIETLAGGLGQSSALQTDIRRAARAIGSAAADLGSMARSIERRPNSLLLGR</sequence>
<dbReference type="Proteomes" id="UP000193017">
    <property type="component" value="Chromosome"/>
</dbReference>
<accession>A0A1W6CW62</accession>
<gene>
    <name evidence="3" type="ORF">B0A89_05095</name>
</gene>
<dbReference type="EMBL" id="CP020612">
    <property type="protein sequence ID" value="ARJ69094.1"/>
    <property type="molecule type" value="Genomic_DNA"/>
</dbReference>
<dbReference type="Pfam" id="PF02470">
    <property type="entry name" value="MlaD"/>
    <property type="match status" value="1"/>
</dbReference>
<keyword evidence="1" id="KW-1133">Transmembrane helix</keyword>
<dbReference type="RefSeq" id="WP_085377211.1">
    <property type="nucleotide sequence ID" value="NZ_CP020612.1"/>
</dbReference>
<feature type="domain" description="Mce/MlaD" evidence="2">
    <location>
        <begin position="38"/>
        <end position="113"/>
    </location>
</feature>
<feature type="transmembrane region" description="Helical" evidence="1">
    <location>
        <begin position="7"/>
        <end position="29"/>
    </location>
</feature>
<reference evidence="3 4" key="1">
    <citation type="submission" date="2017-03" db="EMBL/GenBank/DDBJ databases">
        <title>Genome sequence of Paracoccus contaminans isolated from a water microcosm.</title>
        <authorList>
            <person name="Aurass P."/>
            <person name="Karste S."/>
            <person name="Trost E."/>
            <person name="Glaeser S.P."/>
            <person name="Kaempfer P."/>
            <person name="Flieger A."/>
        </authorList>
    </citation>
    <scope>NUCLEOTIDE SEQUENCE [LARGE SCALE GENOMIC DNA]</scope>
    <source>
        <strain evidence="4">RKI 16-01929T\LMG 29738T\CCM 8701T\CIP 111112T</strain>
    </source>
</reference>
<keyword evidence="4" id="KW-1185">Reference proteome</keyword>
<keyword evidence="1" id="KW-0812">Transmembrane</keyword>
<dbReference type="InterPro" id="IPR003399">
    <property type="entry name" value="Mce/MlaD"/>
</dbReference>
<dbReference type="PANTHER" id="PTHR36698">
    <property type="entry name" value="BLL5892 PROTEIN"/>
    <property type="match status" value="1"/>
</dbReference>
<evidence type="ECO:0000259" key="2">
    <source>
        <dbReference type="Pfam" id="PF02470"/>
    </source>
</evidence>
<evidence type="ECO:0000256" key="1">
    <source>
        <dbReference type="SAM" id="Phobius"/>
    </source>
</evidence>
<organism evidence="3 4">
    <name type="scientific">Paracoccus contaminans</name>
    <dbReference type="NCBI Taxonomy" id="1945662"/>
    <lineage>
        <taxon>Bacteria</taxon>
        <taxon>Pseudomonadati</taxon>
        <taxon>Pseudomonadota</taxon>
        <taxon>Alphaproteobacteria</taxon>
        <taxon>Rhodobacterales</taxon>
        <taxon>Paracoccaceae</taxon>
        <taxon>Paracoccus</taxon>
    </lineage>
</organism>
<dbReference type="AlphaFoldDB" id="A0A1W6CW62"/>
<protein>
    <recommendedName>
        <fullName evidence="2">Mce/MlaD domain-containing protein</fullName>
    </recommendedName>
</protein>
<evidence type="ECO:0000313" key="4">
    <source>
        <dbReference type="Proteomes" id="UP000193017"/>
    </source>
</evidence>
<dbReference type="OrthoDB" id="9808689at2"/>
<proteinExistence type="predicted"/>
<dbReference type="PANTHER" id="PTHR36698:SF3">
    <property type="entry name" value="ABC-TYPE TRANSPORT AUXILIARY LIPOPROTEIN COMPONENT DOMAIN-CONTAINING PROTEIN"/>
    <property type="match status" value="1"/>
</dbReference>
<name>A0A1W6CW62_9RHOB</name>
<dbReference type="KEGG" id="pcon:B0A89_05095"/>